<dbReference type="Pfam" id="PF00010">
    <property type="entry name" value="HLH"/>
    <property type="match status" value="1"/>
</dbReference>
<comment type="caution">
    <text evidence="6">The sequence shown here is derived from an EMBL/GenBank/DDBJ whole genome shotgun (WGS) entry which is preliminary data.</text>
</comment>
<dbReference type="GO" id="GO:0009960">
    <property type="term" value="P:endosperm development"/>
    <property type="evidence" value="ECO:0007669"/>
    <property type="project" value="InterPro"/>
</dbReference>
<gene>
    <name evidence="6" type="ORF">NCGR_LOCUS49782</name>
</gene>
<dbReference type="CDD" id="cd11393">
    <property type="entry name" value="bHLH_AtbHLH_like"/>
    <property type="match status" value="1"/>
</dbReference>
<dbReference type="InterPro" id="IPR036638">
    <property type="entry name" value="HLH_DNA-bd_sf"/>
</dbReference>
<sequence length="313" mass="33492">MDENHHSSAAPPNAKGGSGPSGCPENKEVPMPNLSSSAEVAATVATSNDDVSKGKNVAADDDKEHKPHIVAERKRRSRMRDYFGELQALIPQIPEKSDKATIVGHAIDYIRSLEKTKAMLEKRKQELALAQQAAAEAVASSSSAPPPPQTAQGMALAAMSSDAPDACSDAPPLQSTVLKPAPQLLPATMSSDVPQPLQQPLAAAEPAPPQLPIITARQIGFQTWSWPNLVLSISNDTANINVCAPRHRGMWTMVMVLSVLNKYGIDVITAQVDSDAVRSMFNIYARVSSLLSTMDLPLWFHGWVVAVAYMNGS</sequence>
<dbReference type="GO" id="GO:0003700">
    <property type="term" value="F:DNA-binding transcription factor activity"/>
    <property type="evidence" value="ECO:0007669"/>
    <property type="project" value="InterPro"/>
</dbReference>
<dbReference type="InterPro" id="IPR011598">
    <property type="entry name" value="bHLH_dom"/>
</dbReference>
<evidence type="ECO:0000313" key="6">
    <source>
        <dbReference type="EMBL" id="CAD6266477.1"/>
    </source>
</evidence>
<evidence type="ECO:0000313" key="7">
    <source>
        <dbReference type="Proteomes" id="UP000604825"/>
    </source>
</evidence>
<feature type="compositionally biased region" description="Low complexity" evidence="4">
    <location>
        <begin position="35"/>
        <end position="47"/>
    </location>
</feature>
<dbReference type="Proteomes" id="UP000604825">
    <property type="component" value="Unassembled WGS sequence"/>
</dbReference>
<keyword evidence="3" id="KW-0804">Transcription</keyword>
<name>A0A811R8L3_9POAL</name>
<dbReference type="AlphaFoldDB" id="A0A811R8L3"/>
<feature type="region of interest" description="Disordered" evidence="4">
    <location>
        <begin position="1"/>
        <end position="76"/>
    </location>
</feature>
<reference evidence="6" key="1">
    <citation type="submission" date="2020-10" db="EMBL/GenBank/DDBJ databases">
        <authorList>
            <person name="Han B."/>
            <person name="Lu T."/>
            <person name="Zhao Q."/>
            <person name="Huang X."/>
            <person name="Zhao Y."/>
        </authorList>
    </citation>
    <scope>NUCLEOTIDE SEQUENCE</scope>
</reference>
<accession>A0A811R8L3</accession>
<dbReference type="PANTHER" id="PTHR46772">
    <property type="entry name" value="BHLH DOMAIN-CONTAINING PROTEIN"/>
    <property type="match status" value="1"/>
</dbReference>
<dbReference type="GO" id="GO:0046983">
    <property type="term" value="F:protein dimerization activity"/>
    <property type="evidence" value="ECO:0007669"/>
    <property type="project" value="InterPro"/>
</dbReference>
<dbReference type="PANTHER" id="PTHR46772:SF8">
    <property type="entry name" value="TRANSCRIPTION FACTOR BHLH95"/>
    <property type="match status" value="1"/>
</dbReference>
<keyword evidence="7" id="KW-1185">Reference proteome</keyword>
<feature type="compositionally biased region" description="Basic and acidic residues" evidence="4">
    <location>
        <begin position="50"/>
        <end position="72"/>
    </location>
</feature>
<dbReference type="Gene3D" id="4.10.280.10">
    <property type="entry name" value="Helix-loop-helix DNA-binding domain"/>
    <property type="match status" value="1"/>
</dbReference>
<evidence type="ECO:0000256" key="4">
    <source>
        <dbReference type="SAM" id="MobiDB-lite"/>
    </source>
</evidence>
<proteinExistence type="inferred from homology"/>
<evidence type="ECO:0000256" key="2">
    <source>
        <dbReference type="ARBA" id="ARBA00023015"/>
    </source>
</evidence>
<dbReference type="SUPFAM" id="SSF47459">
    <property type="entry name" value="HLH, helix-loop-helix DNA-binding domain"/>
    <property type="match status" value="1"/>
</dbReference>
<evidence type="ECO:0000256" key="3">
    <source>
        <dbReference type="ARBA" id="ARBA00023163"/>
    </source>
</evidence>
<dbReference type="InterPro" id="IPR045239">
    <property type="entry name" value="bHLH95_bHLH"/>
</dbReference>
<dbReference type="EMBL" id="CAJGYO010000013">
    <property type="protein sequence ID" value="CAD6266477.1"/>
    <property type="molecule type" value="Genomic_DNA"/>
</dbReference>
<evidence type="ECO:0000256" key="1">
    <source>
        <dbReference type="ARBA" id="ARBA00005510"/>
    </source>
</evidence>
<dbReference type="InterPro" id="IPR044278">
    <property type="entry name" value="BHLH95-like"/>
</dbReference>
<dbReference type="OrthoDB" id="690068at2759"/>
<dbReference type="SMART" id="SM00353">
    <property type="entry name" value="HLH"/>
    <property type="match status" value="1"/>
</dbReference>
<keyword evidence="2" id="KW-0805">Transcription regulation</keyword>
<organism evidence="6 7">
    <name type="scientific">Miscanthus lutarioriparius</name>
    <dbReference type="NCBI Taxonomy" id="422564"/>
    <lineage>
        <taxon>Eukaryota</taxon>
        <taxon>Viridiplantae</taxon>
        <taxon>Streptophyta</taxon>
        <taxon>Embryophyta</taxon>
        <taxon>Tracheophyta</taxon>
        <taxon>Spermatophyta</taxon>
        <taxon>Magnoliopsida</taxon>
        <taxon>Liliopsida</taxon>
        <taxon>Poales</taxon>
        <taxon>Poaceae</taxon>
        <taxon>PACMAD clade</taxon>
        <taxon>Panicoideae</taxon>
        <taxon>Andropogonodae</taxon>
        <taxon>Andropogoneae</taxon>
        <taxon>Saccharinae</taxon>
        <taxon>Miscanthus</taxon>
    </lineage>
</organism>
<dbReference type="PROSITE" id="PS50888">
    <property type="entry name" value="BHLH"/>
    <property type="match status" value="1"/>
</dbReference>
<feature type="domain" description="BHLH" evidence="5">
    <location>
        <begin position="63"/>
        <end position="113"/>
    </location>
</feature>
<feature type="region of interest" description="Disordered" evidence="4">
    <location>
        <begin position="138"/>
        <end position="175"/>
    </location>
</feature>
<comment type="similarity">
    <text evidence="1">Belongs to the bHLH protein family.</text>
</comment>
<evidence type="ECO:0000259" key="5">
    <source>
        <dbReference type="PROSITE" id="PS50888"/>
    </source>
</evidence>
<protein>
    <recommendedName>
        <fullName evidence="5">BHLH domain-containing protein</fullName>
    </recommendedName>
</protein>